<dbReference type="Proteomes" id="UP000031030">
    <property type="component" value="Unassembled WGS sequence"/>
</dbReference>
<gene>
    <name evidence="1" type="ORF">LK09_08415</name>
</gene>
<dbReference type="RefSeq" id="WP_039397819.1">
    <property type="nucleotide sequence ID" value="NZ_JTDK01000006.1"/>
</dbReference>
<sequence>MHDSAPHDNPGSGPIEPFGHLESMKVIVPLLESLLDDDIDDVSMPMRAQLVMMMQWPGLPQAVCVQTAFGRRTGQQNLERTQRLITQAERRGVSVDEHVADLHGAGTIPHDDPVRLFLGESSRRPDPRRLERGILLMRASADAAPHELHQPMLSTIAWMLWAQGRKDDAMATLVRAFEIDATDPLTGGLIAHFSRTMPAWLTT</sequence>
<organism evidence="1 2">
    <name type="scientific">Microbacterium mangrovi</name>
    <dbReference type="NCBI Taxonomy" id="1348253"/>
    <lineage>
        <taxon>Bacteria</taxon>
        <taxon>Bacillati</taxon>
        <taxon>Actinomycetota</taxon>
        <taxon>Actinomycetes</taxon>
        <taxon>Micrococcales</taxon>
        <taxon>Microbacteriaceae</taxon>
        <taxon>Microbacterium</taxon>
    </lineage>
</organism>
<evidence type="ECO:0000313" key="2">
    <source>
        <dbReference type="Proteomes" id="UP000031030"/>
    </source>
</evidence>
<comment type="caution">
    <text evidence="1">The sequence shown here is derived from an EMBL/GenBank/DDBJ whole genome shotgun (WGS) entry which is preliminary data.</text>
</comment>
<protein>
    <submittedName>
        <fullName evidence="1">Uncharacterized protein</fullName>
    </submittedName>
</protein>
<name>A0A0B2A5V7_9MICO</name>
<reference evidence="1 2" key="1">
    <citation type="submission" date="2014-11" db="EMBL/GenBank/DDBJ databases">
        <title>Genome sequence of Microbacterium mangrovi MUSC 115(T).</title>
        <authorList>
            <person name="Lee L.-H."/>
        </authorList>
    </citation>
    <scope>NUCLEOTIDE SEQUENCE [LARGE SCALE GENOMIC DNA]</scope>
    <source>
        <strain evidence="1 2">MUSC 115</strain>
    </source>
</reference>
<dbReference type="AlphaFoldDB" id="A0A0B2A5V7"/>
<keyword evidence="2" id="KW-1185">Reference proteome</keyword>
<dbReference type="EMBL" id="JTDK01000006">
    <property type="protein sequence ID" value="KHK98874.1"/>
    <property type="molecule type" value="Genomic_DNA"/>
</dbReference>
<dbReference type="OrthoDB" id="5082362at2"/>
<proteinExistence type="predicted"/>
<dbReference type="STRING" id="1348253.LK09_08415"/>
<accession>A0A0B2A5V7</accession>
<evidence type="ECO:0000313" key="1">
    <source>
        <dbReference type="EMBL" id="KHK98874.1"/>
    </source>
</evidence>